<dbReference type="EC" id="3.1.1.116" evidence="14"/>
<keyword evidence="6" id="KW-0479">Metal-binding</keyword>
<evidence type="ECO:0000256" key="13">
    <source>
        <dbReference type="ARBA" id="ARBA00024531"/>
    </source>
</evidence>
<evidence type="ECO:0000256" key="3">
    <source>
        <dbReference type="ARBA" id="ARBA00022475"/>
    </source>
</evidence>
<organism evidence="17">
    <name type="scientific">Lotharella oceanica</name>
    <dbReference type="NCBI Taxonomy" id="641309"/>
    <lineage>
        <taxon>Eukaryota</taxon>
        <taxon>Sar</taxon>
        <taxon>Rhizaria</taxon>
        <taxon>Cercozoa</taxon>
        <taxon>Chlorarachniophyceae</taxon>
        <taxon>Lotharella</taxon>
    </lineage>
</organism>
<dbReference type="Gene3D" id="3.40.50.1820">
    <property type="entry name" value="alpha/beta hydrolase"/>
    <property type="match status" value="1"/>
</dbReference>
<keyword evidence="8" id="KW-0106">Calcium</keyword>
<evidence type="ECO:0000256" key="7">
    <source>
        <dbReference type="ARBA" id="ARBA00022801"/>
    </source>
</evidence>
<evidence type="ECO:0000256" key="10">
    <source>
        <dbReference type="ARBA" id="ARBA00022989"/>
    </source>
</evidence>
<comment type="subcellular location">
    <subcellularLocation>
        <location evidence="2">Cell membrane</location>
        <topology evidence="2">Multi-pass membrane protein</topology>
    </subcellularLocation>
</comment>
<evidence type="ECO:0000256" key="4">
    <source>
        <dbReference type="ARBA" id="ARBA00022553"/>
    </source>
</evidence>
<gene>
    <name evidence="17" type="ORF">LSP00402_LOCUS5209</name>
</gene>
<keyword evidence="3" id="KW-1003">Cell membrane</keyword>
<proteinExistence type="predicted"/>
<comment type="catalytic activity">
    <reaction evidence="13">
        <text>a 1,2-diacyl-sn-glycerol + H2O = a 2-acylglycerol + a fatty acid + H(+)</text>
        <dbReference type="Rhea" id="RHEA:33275"/>
        <dbReference type="ChEBI" id="CHEBI:15377"/>
        <dbReference type="ChEBI" id="CHEBI:15378"/>
        <dbReference type="ChEBI" id="CHEBI:17389"/>
        <dbReference type="ChEBI" id="CHEBI:17815"/>
        <dbReference type="ChEBI" id="CHEBI:28868"/>
        <dbReference type="EC" id="3.1.1.116"/>
    </reaction>
    <physiologicalReaction direction="left-to-right" evidence="13">
        <dbReference type="Rhea" id="RHEA:33276"/>
    </physiologicalReaction>
</comment>
<comment type="cofactor">
    <cofactor evidence="1">
        <name>Ca(2+)</name>
        <dbReference type="ChEBI" id="CHEBI:29108"/>
    </cofactor>
</comment>
<evidence type="ECO:0000256" key="6">
    <source>
        <dbReference type="ARBA" id="ARBA00022723"/>
    </source>
</evidence>
<feature type="region of interest" description="Disordered" evidence="15">
    <location>
        <begin position="560"/>
        <end position="580"/>
    </location>
</feature>
<evidence type="ECO:0000313" key="17">
    <source>
        <dbReference type="EMBL" id="CAD9754422.1"/>
    </source>
</evidence>
<keyword evidence="12" id="KW-0472">Membrane</keyword>
<dbReference type="GO" id="GO:0005886">
    <property type="term" value="C:plasma membrane"/>
    <property type="evidence" value="ECO:0007669"/>
    <property type="project" value="UniProtKB-SubCell"/>
</dbReference>
<reference evidence="17" key="1">
    <citation type="submission" date="2021-01" db="EMBL/GenBank/DDBJ databases">
        <authorList>
            <person name="Corre E."/>
            <person name="Pelletier E."/>
            <person name="Niang G."/>
            <person name="Scheremetjew M."/>
            <person name="Finn R."/>
            <person name="Kale V."/>
            <person name="Holt S."/>
            <person name="Cochrane G."/>
            <person name="Meng A."/>
            <person name="Brown T."/>
            <person name="Cohen L."/>
        </authorList>
    </citation>
    <scope>NUCLEOTIDE SEQUENCE</scope>
    <source>
        <strain evidence="17">CCMP622</strain>
    </source>
</reference>
<evidence type="ECO:0000256" key="5">
    <source>
        <dbReference type="ARBA" id="ARBA00022692"/>
    </source>
</evidence>
<dbReference type="PANTHER" id="PTHR45792:SF8">
    <property type="entry name" value="DIACYLGLYCEROL LIPASE-ALPHA"/>
    <property type="match status" value="1"/>
</dbReference>
<dbReference type="EMBL" id="HBHP01008342">
    <property type="protein sequence ID" value="CAD9754422.1"/>
    <property type="molecule type" value="Transcribed_RNA"/>
</dbReference>
<evidence type="ECO:0000259" key="16">
    <source>
        <dbReference type="Pfam" id="PF01764"/>
    </source>
</evidence>
<feature type="region of interest" description="Disordered" evidence="15">
    <location>
        <begin position="490"/>
        <end position="524"/>
    </location>
</feature>
<dbReference type="SUPFAM" id="SSF53474">
    <property type="entry name" value="alpha/beta-Hydrolases"/>
    <property type="match status" value="1"/>
</dbReference>
<dbReference type="GO" id="GO:0016298">
    <property type="term" value="F:lipase activity"/>
    <property type="evidence" value="ECO:0007669"/>
    <property type="project" value="TreeGrafter"/>
</dbReference>
<keyword evidence="7" id="KW-0378">Hydrolase</keyword>
<sequence>MGAVLSRLQADLDFARASVEKIRIAEIPTFLKTYAGSPSGRLVISSGAALLYLVRTGRILRAIGAGILAYVTLAVTLQPQAGLPPEMERLLPPYMRSDEWHKAVGTVSGLLDTLHTEVSPSDHLRRWLPLSIGLLWAYQHNHHPNSEVHVLSSGPCDETDGGLPPPEISRETHRYCLFATSAYGAIITAATGLLSADSRTRALRSRMEQGSEAGMVRTICETTGISEEDVAFLRPAYETSSGHASLCPMHFVAIDSETKAVILSIRGTASLSDALTDLLCAPRKMLGGVAHDGILRSAFAVLGHVSARLVEILRDHPGFKLVVTGHSLGGGVALVLALLLKAAQEQDRDGRIPKLPLDVLIEAYAFGPPPVFTPLSELKQEWQQGIYTFVHGMDVVPRLSFVSVLETFRRLQAIDDLKIDAFTRVRAIAHPSSKVGTKVMKMIRAALGELDSQTAVAKGNTKGFTPGGHAVLQIPGEIRVLRRLIDGKKPSMSRQISGSLEDETTSVEEMASKQTSEHPKYRVSRCSSEQMTEIYIALRSLTDHLPQFYEGAVRGVLENQQQQQQHAAEAATDASWEHIP</sequence>
<evidence type="ECO:0000256" key="8">
    <source>
        <dbReference type="ARBA" id="ARBA00022837"/>
    </source>
</evidence>
<evidence type="ECO:0000256" key="2">
    <source>
        <dbReference type="ARBA" id="ARBA00004651"/>
    </source>
</evidence>
<evidence type="ECO:0000256" key="12">
    <source>
        <dbReference type="ARBA" id="ARBA00023136"/>
    </source>
</evidence>
<evidence type="ECO:0000256" key="1">
    <source>
        <dbReference type="ARBA" id="ARBA00001913"/>
    </source>
</evidence>
<dbReference type="GO" id="GO:0046872">
    <property type="term" value="F:metal ion binding"/>
    <property type="evidence" value="ECO:0007669"/>
    <property type="project" value="UniProtKB-KW"/>
</dbReference>
<keyword evidence="4" id="KW-0597">Phosphoprotein</keyword>
<keyword evidence="11" id="KW-0443">Lipid metabolism</keyword>
<name>A0A7S2TJX1_9EUKA</name>
<dbReference type="Pfam" id="PF01764">
    <property type="entry name" value="Lipase_3"/>
    <property type="match status" value="1"/>
</dbReference>
<evidence type="ECO:0000256" key="14">
    <source>
        <dbReference type="ARBA" id="ARBA00026104"/>
    </source>
</evidence>
<keyword evidence="9" id="KW-0442">Lipid degradation</keyword>
<keyword evidence="10" id="KW-1133">Transmembrane helix</keyword>
<evidence type="ECO:0000256" key="11">
    <source>
        <dbReference type="ARBA" id="ARBA00023098"/>
    </source>
</evidence>
<dbReference type="CDD" id="cd00519">
    <property type="entry name" value="Lipase_3"/>
    <property type="match status" value="1"/>
</dbReference>
<dbReference type="InterPro" id="IPR029058">
    <property type="entry name" value="AB_hydrolase_fold"/>
</dbReference>
<dbReference type="PANTHER" id="PTHR45792">
    <property type="entry name" value="DIACYLGLYCEROL LIPASE HOMOLOG-RELATED"/>
    <property type="match status" value="1"/>
</dbReference>
<dbReference type="InterPro" id="IPR052214">
    <property type="entry name" value="DAG_Lipase-Related"/>
</dbReference>
<accession>A0A7S2TJX1</accession>
<evidence type="ECO:0000256" key="9">
    <source>
        <dbReference type="ARBA" id="ARBA00022963"/>
    </source>
</evidence>
<keyword evidence="5" id="KW-0812">Transmembrane</keyword>
<dbReference type="GO" id="GO:0016042">
    <property type="term" value="P:lipid catabolic process"/>
    <property type="evidence" value="ECO:0007669"/>
    <property type="project" value="UniProtKB-KW"/>
</dbReference>
<feature type="domain" description="Fungal lipase-type" evidence="16">
    <location>
        <begin position="263"/>
        <end position="402"/>
    </location>
</feature>
<protein>
    <recommendedName>
        <fullName evidence="14">sn-1-specific diacylglycerol lipase</fullName>
        <ecNumber evidence="14">3.1.1.116</ecNumber>
    </recommendedName>
</protein>
<dbReference type="InterPro" id="IPR002921">
    <property type="entry name" value="Fungal_lipase-type"/>
</dbReference>
<evidence type="ECO:0000256" key="15">
    <source>
        <dbReference type="SAM" id="MobiDB-lite"/>
    </source>
</evidence>
<dbReference type="AlphaFoldDB" id="A0A7S2TJX1"/>